<evidence type="ECO:0000256" key="2">
    <source>
        <dbReference type="ARBA" id="ARBA00004141"/>
    </source>
</evidence>
<reference evidence="15" key="1">
    <citation type="submission" date="2013-07" db="EMBL/GenBank/DDBJ databases">
        <title>Midgut Transcriptome Profiling of Anoplphora glabripennis, a Lignocellulose Degrading, Wood-Boring Cerambycid.</title>
        <authorList>
            <person name="Scully E.D."/>
            <person name="Hoover K."/>
            <person name="Carlson J.E."/>
            <person name="Tien M."/>
            <person name="Geib S.M."/>
        </authorList>
    </citation>
    <scope>NUCLEOTIDE SEQUENCE</scope>
</reference>
<feature type="domain" description="Guanylate cyclase" evidence="14">
    <location>
        <begin position="966"/>
        <end position="1105"/>
    </location>
</feature>
<evidence type="ECO:0000256" key="9">
    <source>
        <dbReference type="ARBA" id="ARBA00022989"/>
    </source>
</evidence>
<feature type="transmembrane region" description="Helical" evidence="13">
    <location>
        <begin position="190"/>
        <end position="211"/>
    </location>
</feature>
<dbReference type="SMART" id="SM00044">
    <property type="entry name" value="CYCc"/>
    <property type="match status" value="2"/>
</dbReference>
<dbReference type="GO" id="GO:0007189">
    <property type="term" value="P:adenylate cyclase-activating G protein-coupled receptor signaling pathway"/>
    <property type="evidence" value="ECO:0007669"/>
    <property type="project" value="TreeGrafter"/>
</dbReference>
<name>V5G4W0_ANOGL</name>
<dbReference type="PROSITE" id="PS50125">
    <property type="entry name" value="GUANYLATE_CYCLASE_2"/>
    <property type="match status" value="2"/>
</dbReference>
<proteinExistence type="predicted"/>
<feature type="transmembrane region" description="Helical" evidence="13">
    <location>
        <begin position="676"/>
        <end position="695"/>
    </location>
</feature>
<keyword evidence="11" id="KW-0456">Lyase</keyword>
<keyword evidence="6" id="KW-0547">Nucleotide-binding</keyword>
<keyword evidence="10 13" id="KW-0472">Membrane</keyword>
<comment type="subcellular location">
    <subcellularLocation>
        <location evidence="2">Membrane</location>
        <topology evidence="2">Multi-pass membrane protein</topology>
    </subcellularLocation>
</comment>
<evidence type="ECO:0000256" key="5">
    <source>
        <dbReference type="ARBA" id="ARBA00022723"/>
    </source>
</evidence>
<evidence type="ECO:0000256" key="12">
    <source>
        <dbReference type="SAM" id="MobiDB-lite"/>
    </source>
</evidence>
<comment type="catalytic activity">
    <reaction evidence="1">
        <text>ATP = 3',5'-cyclic AMP + diphosphate</text>
        <dbReference type="Rhea" id="RHEA:15389"/>
        <dbReference type="ChEBI" id="CHEBI:30616"/>
        <dbReference type="ChEBI" id="CHEBI:33019"/>
        <dbReference type="ChEBI" id="CHEBI:58165"/>
        <dbReference type="EC" id="4.6.1.1"/>
    </reaction>
</comment>
<dbReference type="GO" id="GO:0005524">
    <property type="term" value="F:ATP binding"/>
    <property type="evidence" value="ECO:0007669"/>
    <property type="project" value="UniProtKB-KW"/>
</dbReference>
<feature type="transmembrane region" description="Helical" evidence="13">
    <location>
        <begin position="103"/>
        <end position="124"/>
    </location>
</feature>
<dbReference type="GO" id="GO:0005886">
    <property type="term" value="C:plasma membrane"/>
    <property type="evidence" value="ECO:0007669"/>
    <property type="project" value="TreeGrafter"/>
</dbReference>
<evidence type="ECO:0000256" key="10">
    <source>
        <dbReference type="ARBA" id="ARBA00023136"/>
    </source>
</evidence>
<dbReference type="InterPro" id="IPR001054">
    <property type="entry name" value="A/G_cyclase"/>
</dbReference>
<dbReference type="AlphaFoldDB" id="V5G4W0"/>
<feature type="transmembrane region" description="Helical" evidence="13">
    <location>
        <begin position="223"/>
        <end position="239"/>
    </location>
</feature>
<evidence type="ECO:0000256" key="1">
    <source>
        <dbReference type="ARBA" id="ARBA00001593"/>
    </source>
</evidence>
<evidence type="ECO:0000313" key="15">
    <source>
        <dbReference type="EMBL" id="JAB65080.1"/>
    </source>
</evidence>
<evidence type="ECO:0000256" key="6">
    <source>
        <dbReference type="ARBA" id="ARBA00022741"/>
    </source>
</evidence>
<evidence type="ECO:0000256" key="11">
    <source>
        <dbReference type="ARBA" id="ARBA00023239"/>
    </source>
</evidence>
<dbReference type="GO" id="GO:0035556">
    <property type="term" value="P:intracellular signal transduction"/>
    <property type="evidence" value="ECO:0007669"/>
    <property type="project" value="InterPro"/>
</dbReference>
<feature type="region of interest" description="Disordered" evidence="12">
    <location>
        <begin position="577"/>
        <end position="602"/>
    </location>
</feature>
<evidence type="ECO:0000256" key="3">
    <source>
        <dbReference type="ARBA" id="ARBA00012201"/>
    </source>
</evidence>
<dbReference type="PANTHER" id="PTHR45627:SF23">
    <property type="entry name" value="AT30656P-RELATED"/>
    <property type="match status" value="1"/>
</dbReference>
<feature type="transmembrane region" description="Helical" evidence="13">
    <location>
        <begin position="707"/>
        <end position="730"/>
    </location>
</feature>
<feature type="transmembrane region" description="Helical" evidence="13">
    <location>
        <begin position="844"/>
        <end position="862"/>
    </location>
</feature>
<dbReference type="FunFam" id="3.30.70.1230:FF:000008">
    <property type="entry name" value="Adenylate cyclase type 9"/>
    <property type="match status" value="1"/>
</dbReference>
<dbReference type="GO" id="GO:0004016">
    <property type="term" value="F:adenylate cyclase activity"/>
    <property type="evidence" value="ECO:0007669"/>
    <property type="project" value="UniProtKB-EC"/>
</dbReference>
<dbReference type="Pfam" id="PF00211">
    <property type="entry name" value="Guanylate_cyc"/>
    <property type="match status" value="2"/>
</dbReference>
<keyword evidence="9 13" id="KW-1133">Transmembrane helix</keyword>
<dbReference type="GO" id="GO:0046872">
    <property type="term" value="F:metal ion binding"/>
    <property type="evidence" value="ECO:0007669"/>
    <property type="project" value="UniProtKB-KW"/>
</dbReference>
<feature type="transmembrane region" description="Helical" evidence="13">
    <location>
        <begin position="761"/>
        <end position="784"/>
    </location>
</feature>
<dbReference type="CDD" id="cd07302">
    <property type="entry name" value="CHD"/>
    <property type="match status" value="2"/>
</dbReference>
<evidence type="ECO:0000256" key="13">
    <source>
        <dbReference type="SAM" id="Phobius"/>
    </source>
</evidence>
<dbReference type="Gene3D" id="3.30.70.1230">
    <property type="entry name" value="Nucleotide cyclase"/>
    <property type="match status" value="2"/>
</dbReference>
<dbReference type="GO" id="GO:0009190">
    <property type="term" value="P:cyclic nucleotide biosynthetic process"/>
    <property type="evidence" value="ECO:0007669"/>
    <property type="project" value="InterPro"/>
</dbReference>
<keyword evidence="5" id="KW-0479">Metal-binding</keyword>
<gene>
    <name evidence="15" type="primary">ADCY2</name>
</gene>
<dbReference type="FunFam" id="3.30.70.1230:FF:000024">
    <property type="entry name" value="ACXA, isoform A"/>
    <property type="match status" value="1"/>
</dbReference>
<feature type="transmembrane region" description="Helical" evidence="13">
    <location>
        <begin position="882"/>
        <end position="899"/>
    </location>
</feature>
<keyword evidence="4 13" id="KW-0812">Transmembrane</keyword>
<sequence>MEGTDDKKVSAASLRSISGLTDTSFEDEASAELENYDEKKWRLSHLKNQFESLELHKLYAIYTDKINHGYFSLFLILQGVLSLTHFLVLTFSNYQNKDNMIKVIPDLILYMSVFVLSMFGLYLVDKIVEKYKKLQYISLLAFAILFFVNAFVPYYHNIKDGNGNYRTAYSSHLILSCYVFFSIHDVLVSFVMGLFVSVFYIMTLILTTYAGSDMLWQRVLSEVFYLIVINGLGTYFRYMNEIVIRRSFLDRRDCIMSTFQLRHEKEQEEQLMSSIIPNNIMKKVKQNYLEATKYYLQTKRYLKKNPFENALLDKCNNVTILFADIVHYTEMTCKLNITDLLETLNDLFGWFDEASEKLKVIRIKFLGDCYYCVAGLPPDPAPNHAEACVDLGLAMISIIANVRQKRNLNINMRIGVHTGKIISGIIGARKNQFDIWSRDVDIANKMESEGKPGKVHITNTTKALLEKPYLIHSTDKGETVQQFKQYDLQTFLVSPSENNEGNRTVLFPEPNGTVTSQRRSSLFKKQRQGLGNGTILLTQLQNASIQEDEEKDPATAYLTVTKGSLISSLSSIDENGNTNDRLYKRRISNGPHRNSKLTDDRRSTADLKRRTAFMNNNIKRYAERTVAVNKEMEKTIANITYSKYEQYVKMKDINSIFLCFTSRKNEWGYITIPDPLFKYYLLSAAVLIFFVYIIQNLTLSHWGWSSWPFLATQFVIIFLFLPLSWTHFLWSRYVANIMDDPPRNILINFLCKSSKLVTNSFTVRLVIFIIIYICFGVCILMELIECEGEAEGGQIFGERYPFFLLFSSRRKFQNNEYCIIPWHMTESCILAVVMTYLFLRIFLWIKLLFAVITVTIYSYGVLSFSKGFYAGSETFNYGLEPQVAHILSVVFFTMTLHCIDRQTDYMNRLDHLLNLKLKTEQEEANELQIINKNLLLNILPKHVAKLYLDVNREMKELYYENHNDVAIMFASIIVDDDLQEILGDEHFLILMNEYITSFDTLINRKEFRTIEKIKVAKWTYMAACGLFPGGKEFEIERHVTSATLETLLSYASNMFKHLKICNQNMYNCQLRIGICHGPIVAGVVGSKKPLYDIWGDPVNMASRMDSTGIPNRIQVMENTAEIIQNLGYICDYRDKIRVKGKDDLVRTYFVRLDENYNLVKNVTAEIDDE</sequence>
<feature type="domain" description="Guanylate cyclase" evidence="14">
    <location>
        <begin position="319"/>
        <end position="447"/>
    </location>
</feature>
<evidence type="ECO:0000256" key="4">
    <source>
        <dbReference type="ARBA" id="ARBA00022692"/>
    </source>
</evidence>
<dbReference type="PANTHER" id="PTHR45627">
    <property type="entry name" value="ADENYLATE CYCLASE TYPE 1"/>
    <property type="match status" value="1"/>
</dbReference>
<protein>
    <recommendedName>
        <fullName evidence="3">adenylate cyclase</fullName>
        <ecNumber evidence="3">4.6.1.1</ecNumber>
    </recommendedName>
</protein>
<organism evidence="15">
    <name type="scientific">Anoplophora glabripennis</name>
    <name type="common">Asian longhorn beetle</name>
    <name type="synonym">Anoplophora nobilis</name>
    <dbReference type="NCBI Taxonomy" id="217634"/>
    <lineage>
        <taxon>Eukaryota</taxon>
        <taxon>Metazoa</taxon>
        <taxon>Ecdysozoa</taxon>
        <taxon>Arthropoda</taxon>
        <taxon>Hexapoda</taxon>
        <taxon>Insecta</taxon>
        <taxon>Pterygota</taxon>
        <taxon>Neoptera</taxon>
        <taxon>Endopterygota</taxon>
        <taxon>Coleoptera</taxon>
        <taxon>Polyphaga</taxon>
        <taxon>Cucujiformia</taxon>
        <taxon>Chrysomeloidea</taxon>
        <taxon>Cerambycidae</taxon>
        <taxon>Lamiinae</taxon>
        <taxon>Lamiini</taxon>
        <taxon>Anoplophora</taxon>
    </lineage>
</organism>
<dbReference type="EMBL" id="GALX01003386">
    <property type="protein sequence ID" value="JAB65080.1"/>
    <property type="molecule type" value="Transcribed_RNA"/>
</dbReference>
<dbReference type="InterPro" id="IPR029787">
    <property type="entry name" value="Nucleotide_cyclase"/>
</dbReference>
<feature type="transmembrane region" description="Helical" evidence="13">
    <location>
        <begin position="70"/>
        <end position="91"/>
    </location>
</feature>
<feature type="transmembrane region" description="Helical" evidence="13">
    <location>
        <begin position="167"/>
        <end position="183"/>
    </location>
</feature>
<keyword evidence="7" id="KW-0067">ATP-binding</keyword>
<feature type="transmembrane region" description="Helical" evidence="13">
    <location>
        <begin position="136"/>
        <end position="155"/>
    </location>
</feature>
<evidence type="ECO:0000259" key="14">
    <source>
        <dbReference type="PROSITE" id="PS50125"/>
    </source>
</evidence>
<dbReference type="SUPFAM" id="SSF55073">
    <property type="entry name" value="Nucleotide cyclase"/>
    <property type="match status" value="2"/>
</dbReference>
<dbReference type="EC" id="4.6.1.1" evidence="3"/>
<evidence type="ECO:0000256" key="7">
    <source>
        <dbReference type="ARBA" id="ARBA00022840"/>
    </source>
</evidence>
<evidence type="ECO:0000256" key="8">
    <source>
        <dbReference type="ARBA" id="ARBA00022842"/>
    </source>
</evidence>
<keyword evidence="8" id="KW-0460">Magnesium</keyword>
<feature type="transmembrane region" description="Helical" evidence="13">
    <location>
        <begin position="819"/>
        <end position="839"/>
    </location>
</feature>
<accession>V5G4W0</accession>